<evidence type="ECO:0008006" key="3">
    <source>
        <dbReference type="Google" id="ProtNLM"/>
    </source>
</evidence>
<gene>
    <name evidence="1" type="ORF">AHMF7605_21825</name>
</gene>
<dbReference type="Proteomes" id="UP000240357">
    <property type="component" value="Unassembled WGS sequence"/>
</dbReference>
<comment type="caution">
    <text evidence="1">The sequence shown here is derived from an EMBL/GenBank/DDBJ whole genome shotgun (WGS) entry which is preliminary data.</text>
</comment>
<evidence type="ECO:0000313" key="2">
    <source>
        <dbReference type="Proteomes" id="UP000240357"/>
    </source>
</evidence>
<dbReference type="EMBL" id="PYFT01000001">
    <property type="protein sequence ID" value="PSR55951.1"/>
    <property type="molecule type" value="Genomic_DNA"/>
</dbReference>
<sequence>MGITYTTLPSPNGWLGGIILIDVKRELKNAAGRIFLTITYEPATGWVYNNWLGSQCLASVQQGADASLEVVADNESSQLLNDNRLVAGPWSQATEWLVTHWVPRALTAGLTHFAHITSPEPLARLSAENLHHRIRGAFQMQIFNKKIQAEEWLQQAQAELIVAKR</sequence>
<accession>A0A2T2YKB8</accession>
<keyword evidence="2" id="KW-1185">Reference proteome</keyword>
<reference evidence="1 2" key="1">
    <citation type="submission" date="2018-03" db="EMBL/GenBank/DDBJ databases">
        <title>Adhaeribacter sp. HMF7605 Genome sequencing and assembly.</title>
        <authorList>
            <person name="Kang H."/>
            <person name="Kang J."/>
            <person name="Cha I."/>
            <person name="Kim H."/>
            <person name="Joh K."/>
        </authorList>
    </citation>
    <scope>NUCLEOTIDE SEQUENCE [LARGE SCALE GENOMIC DNA]</scope>
    <source>
        <strain evidence="1 2">HMF7605</strain>
    </source>
</reference>
<organism evidence="1 2">
    <name type="scientific">Adhaeribacter arboris</name>
    <dbReference type="NCBI Taxonomy" id="2072846"/>
    <lineage>
        <taxon>Bacteria</taxon>
        <taxon>Pseudomonadati</taxon>
        <taxon>Bacteroidota</taxon>
        <taxon>Cytophagia</taxon>
        <taxon>Cytophagales</taxon>
        <taxon>Hymenobacteraceae</taxon>
        <taxon>Adhaeribacter</taxon>
    </lineage>
</organism>
<proteinExistence type="predicted"/>
<dbReference type="AlphaFoldDB" id="A0A2T2YKB8"/>
<evidence type="ECO:0000313" key="1">
    <source>
        <dbReference type="EMBL" id="PSR55951.1"/>
    </source>
</evidence>
<name>A0A2T2YKB8_9BACT</name>
<protein>
    <recommendedName>
        <fullName evidence="3">STAS/SEC14 domain-containing protein</fullName>
    </recommendedName>
</protein>